<dbReference type="EMBL" id="VSSQ01006335">
    <property type="protein sequence ID" value="MPM32351.1"/>
    <property type="molecule type" value="Genomic_DNA"/>
</dbReference>
<evidence type="ECO:0000313" key="1">
    <source>
        <dbReference type="EMBL" id="MPM32351.1"/>
    </source>
</evidence>
<protein>
    <submittedName>
        <fullName evidence="1">Uncharacterized protein</fullName>
    </submittedName>
</protein>
<reference evidence="1" key="1">
    <citation type="submission" date="2019-08" db="EMBL/GenBank/DDBJ databases">
        <authorList>
            <person name="Kucharzyk K."/>
            <person name="Murdoch R.W."/>
            <person name="Higgins S."/>
            <person name="Loffler F."/>
        </authorList>
    </citation>
    <scope>NUCLEOTIDE SEQUENCE</scope>
</reference>
<proteinExistence type="predicted"/>
<comment type="caution">
    <text evidence="1">The sequence shown here is derived from an EMBL/GenBank/DDBJ whole genome shotgun (WGS) entry which is preliminary data.</text>
</comment>
<accession>A0A644YWX6</accession>
<dbReference type="AlphaFoldDB" id="A0A644YWX6"/>
<organism evidence="1">
    <name type="scientific">bioreactor metagenome</name>
    <dbReference type="NCBI Taxonomy" id="1076179"/>
    <lineage>
        <taxon>unclassified sequences</taxon>
        <taxon>metagenomes</taxon>
        <taxon>ecological metagenomes</taxon>
    </lineage>
</organism>
<name>A0A644YWX6_9ZZZZ</name>
<gene>
    <name evidence="1" type="ORF">SDC9_78913</name>
</gene>
<sequence length="85" mass="9623">MLINKTKERSKALIRIFRYFNAAKIWKIFGLIGTESTNRLVMQILSQTDHSIPAMRDKLCRTFSGSVLAGGHGNVLFAEINKKQV</sequence>